<feature type="domain" description="Glycosyltransferase 2-like" evidence="1">
    <location>
        <begin position="1"/>
        <end position="157"/>
    </location>
</feature>
<reference evidence="2 3" key="1">
    <citation type="submission" date="2016-11" db="EMBL/GenBank/DDBJ databases">
        <authorList>
            <person name="Jaros S."/>
            <person name="Januszkiewicz K."/>
            <person name="Wedrychowicz H."/>
        </authorList>
    </citation>
    <scope>NUCLEOTIDE SEQUENCE [LARGE SCALE GENOMIC DNA]</scope>
    <source>
        <strain evidence="2 3">HD4</strain>
    </source>
</reference>
<dbReference type="Gene3D" id="3.90.550.10">
    <property type="entry name" value="Spore Coat Polysaccharide Biosynthesis Protein SpsA, Chain A"/>
    <property type="match status" value="1"/>
</dbReference>
<sequence length="320" mass="37206">MPAYNGERFIGEAIQSIIDQTHTCWELFVIDDCSTDKTVEVINAFNDERINFIQNTRNRGIAYNTNLGIEKSTGKYIALLDDDDVALKDRFKIQVDYLEHHPEIDVLGGADIEIDENSDYIQCSGPPLRNPKLIKAYQLFQKKCFTDCTVMYKRDFVIKNKIRYLEDCYGIHDMKFYMDASKKGTIKGIDEILIKKRIHKGQVTQVQRRENSEKRAQRYAEFQRDSIKGSGFKLSGLQFDIIRKVVTELPREQCTLDEVNNLYKVFREMMVQGEAMQIDYLPELRFALTRILADRAMNRMNIFTDDFVLGGNNNEKDSII</sequence>
<dbReference type="SUPFAM" id="SSF53448">
    <property type="entry name" value="Nucleotide-diphospho-sugar transferases"/>
    <property type="match status" value="1"/>
</dbReference>
<gene>
    <name evidence="2" type="ORF">SAMN05216582_1138</name>
</gene>
<dbReference type="PANTHER" id="PTHR22916:SF3">
    <property type="entry name" value="UDP-GLCNAC:BETAGAL BETA-1,3-N-ACETYLGLUCOSAMINYLTRANSFERASE-LIKE PROTEIN 1"/>
    <property type="match status" value="1"/>
</dbReference>
<evidence type="ECO:0000313" key="2">
    <source>
        <dbReference type="EMBL" id="SHK69705.1"/>
    </source>
</evidence>
<dbReference type="EMBL" id="FRBC01000013">
    <property type="protein sequence ID" value="SHK69705.1"/>
    <property type="molecule type" value="Genomic_DNA"/>
</dbReference>
<organism evidence="2 3">
    <name type="scientific">Selenomonas ruminantium</name>
    <dbReference type="NCBI Taxonomy" id="971"/>
    <lineage>
        <taxon>Bacteria</taxon>
        <taxon>Bacillati</taxon>
        <taxon>Bacillota</taxon>
        <taxon>Negativicutes</taxon>
        <taxon>Selenomonadales</taxon>
        <taxon>Selenomonadaceae</taxon>
        <taxon>Selenomonas</taxon>
    </lineage>
</organism>
<protein>
    <submittedName>
        <fullName evidence="2">Glycosyl transferase family 2</fullName>
    </submittedName>
</protein>
<dbReference type="PANTHER" id="PTHR22916">
    <property type="entry name" value="GLYCOSYLTRANSFERASE"/>
    <property type="match status" value="1"/>
</dbReference>
<dbReference type="GO" id="GO:0016758">
    <property type="term" value="F:hexosyltransferase activity"/>
    <property type="evidence" value="ECO:0007669"/>
    <property type="project" value="UniProtKB-ARBA"/>
</dbReference>
<proteinExistence type="predicted"/>
<evidence type="ECO:0000313" key="3">
    <source>
        <dbReference type="Proteomes" id="UP000184263"/>
    </source>
</evidence>
<evidence type="ECO:0000259" key="1">
    <source>
        <dbReference type="Pfam" id="PF00535"/>
    </source>
</evidence>
<dbReference type="InterPro" id="IPR029044">
    <property type="entry name" value="Nucleotide-diphossugar_trans"/>
</dbReference>
<dbReference type="InterPro" id="IPR001173">
    <property type="entry name" value="Glyco_trans_2-like"/>
</dbReference>
<dbReference type="Pfam" id="PF00535">
    <property type="entry name" value="Glycos_transf_2"/>
    <property type="match status" value="1"/>
</dbReference>
<dbReference type="AlphaFoldDB" id="A0A1M6UKD3"/>
<keyword evidence="2" id="KW-0808">Transferase</keyword>
<dbReference type="Proteomes" id="UP000184263">
    <property type="component" value="Unassembled WGS sequence"/>
</dbReference>
<accession>A0A1M6UKD3</accession>
<name>A0A1M6UKD3_SELRU</name>